<dbReference type="GO" id="GO:0006950">
    <property type="term" value="P:response to stress"/>
    <property type="evidence" value="ECO:0007669"/>
    <property type="project" value="UniProtKB-ARBA"/>
</dbReference>
<dbReference type="AlphaFoldDB" id="A0AAP9Y7C5"/>
<gene>
    <name evidence="2" type="ORF">I6H42_08295</name>
</gene>
<keyword evidence="3" id="KW-1185">Reference proteome</keyword>
<proteinExistence type="predicted"/>
<name>A0AAP9Y7C5_9ACTO</name>
<sequence>MKRIEARLLARRLMDASGLDAWRFRFDRARRRAGACSHATRTISLSGPLTDLYDPDTIRGVILHEIAHALVGPSHGHDATWRRAALSLGAPVSARLPSTLPAPEAPWVGTCPRCGATRHLYRAPRRVSSCGACSSSFDPSLILTWRRCGTPASPGRAYERELARIN</sequence>
<evidence type="ECO:0000259" key="1">
    <source>
        <dbReference type="SMART" id="SM00731"/>
    </source>
</evidence>
<feature type="domain" description="SprT-like" evidence="1">
    <location>
        <begin position="7"/>
        <end position="140"/>
    </location>
</feature>
<dbReference type="InterPro" id="IPR006640">
    <property type="entry name" value="SprT-like_domain"/>
</dbReference>
<dbReference type="Proteomes" id="UP000595220">
    <property type="component" value="Chromosome"/>
</dbReference>
<evidence type="ECO:0000313" key="2">
    <source>
        <dbReference type="EMBL" id="QQC43759.1"/>
    </source>
</evidence>
<dbReference type="Gene3D" id="3.30.2010.10">
    <property type="entry name" value="Metalloproteases ('zincins'), catalytic domain"/>
    <property type="match status" value="1"/>
</dbReference>
<organism evidence="2 3">
    <name type="scientific">Schaalia meyeri</name>
    <dbReference type="NCBI Taxonomy" id="52773"/>
    <lineage>
        <taxon>Bacteria</taxon>
        <taxon>Bacillati</taxon>
        <taxon>Actinomycetota</taxon>
        <taxon>Actinomycetes</taxon>
        <taxon>Actinomycetales</taxon>
        <taxon>Actinomycetaceae</taxon>
        <taxon>Schaalia</taxon>
    </lineage>
</organism>
<reference evidence="2 3" key="1">
    <citation type="submission" date="2020-12" db="EMBL/GenBank/DDBJ databases">
        <title>FDA dAtabase for Regulatory Grade micrObial Sequences (FDA-ARGOS): Supporting development and validation of Infectious Disease Dx tests.</title>
        <authorList>
            <person name="Sproer C."/>
            <person name="Gronow S."/>
            <person name="Severitt S."/>
            <person name="Schroder I."/>
            <person name="Tallon L."/>
            <person name="Sadzewicz L."/>
            <person name="Zhao X."/>
            <person name="Boylan J."/>
            <person name="Ott S."/>
            <person name="Bowen H."/>
            <person name="Vavikolanu K."/>
            <person name="Mehta A."/>
            <person name="Aluvathingal J."/>
            <person name="Nadendla S."/>
            <person name="Lowell S."/>
            <person name="Myers T."/>
            <person name="Yan Y."/>
            <person name="Sichtig H."/>
        </authorList>
    </citation>
    <scope>NUCLEOTIDE SEQUENCE [LARGE SCALE GENOMIC DNA]</scope>
    <source>
        <strain evidence="2 3">FDAARGOS_985</strain>
    </source>
</reference>
<dbReference type="RefSeq" id="WP_074633617.1">
    <property type="nucleotide sequence ID" value="NZ_CP066065.1"/>
</dbReference>
<accession>A0AAP9Y7C5</accession>
<evidence type="ECO:0000313" key="3">
    <source>
        <dbReference type="Proteomes" id="UP000595220"/>
    </source>
</evidence>
<dbReference type="EMBL" id="CP066065">
    <property type="protein sequence ID" value="QQC43759.1"/>
    <property type="molecule type" value="Genomic_DNA"/>
</dbReference>
<protein>
    <submittedName>
        <fullName evidence="2">SprT-like domain-containing protein</fullName>
    </submittedName>
</protein>
<dbReference type="Pfam" id="PF10263">
    <property type="entry name" value="SprT-like"/>
    <property type="match status" value="1"/>
</dbReference>
<dbReference type="SMART" id="SM00731">
    <property type="entry name" value="SprT"/>
    <property type="match status" value="1"/>
</dbReference>